<organism evidence="1 2">
    <name type="scientific">Laccaria amethystina LaAM-08-1</name>
    <dbReference type="NCBI Taxonomy" id="1095629"/>
    <lineage>
        <taxon>Eukaryota</taxon>
        <taxon>Fungi</taxon>
        <taxon>Dikarya</taxon>
        <taxon>Basidiomycota</taxon>
        <taxon>Agaricomycotina</taxon>
        <taxon>Agaricomycetes</taxon>
        <taxon>Agaricomycetidae</taxon>
        <taxon>Agaricales</taxon>
        <taxon>Agaricineae</taxon>
        <taxon>Hydnangiaceae</taxon>
        <taxon>Laccaria</taxon>
    </lineage>
</organism>
<proteinExistence type="predicted"/>
<reference evidence="2" key="2">
    <citation type="submission" date="2015-01" db="EMBL/GenBank/DDBJ databases">
        <title>Evolutionary Origins and Diversification of the Mycorrhizal Mutualists.</title>
        <authorList>
            <consortium name="DOE Joint Genome Institute"/>
            <consortium name="Mycorrhizal Genomics Consortium"/>
            <person name="Kohler A."/>
            <person name="Kuo A."/>
            <person name="Nagy L.G."/>
            <person name="Floudas D."/>
            <person name="Copeland A."/>
            <person name="Barry K.W."/>
            <person name="Cichocki N."/>
            <person name="Veneault-Fourrey C."/>
            <person name="LaButti K."/>
            <person name="Lindquist E.A."/>
            <person name="Lipzen A."/>
            <person name="Lundell T."/>
            <person name="Morin E."/>
            <person name="Murat C."/>
            <person name="Riley R."/>
            <person name="Ohm R."/>
            <person name="Sun H."/>
            <person name="Tunlid A."/>
            <person name="Henrissat B."/>
            <person name="Grigoriev I.V."/>
            <person name="Hibbett D.S."/>
            <person name="Martin F."/>
        </authorList>
    </citation>
    <scope>NUCLEOTIDE SEQUENCE [LARGE SCALE GENOMIC DNA]</scope>
    <source>
        <strain evidence="2">LaAM-08-1</strain>
    </source>
</reference>
<protein>
    <submittedName>
        <fullName evidence="1">Unplaced genomic scaffold K443scaffold_199, whole genome shotgun sequence</fullName>
    </submittedName>
</protein>
<name>A0A0C9X471_9AGAR</name>
<sequence>MIAKLPRHHASLLIQLRTCHIPLKQYLHQFKCAESLLCEGCEQANETIEHYLQECPAYEEQRAKFKKAVHRELESIAKVLSDLKMLPHLFEYITGTQRFAEQYGDLSYSNPDDG</sequence>
<dbReference type="Proteomes" id="UP000054477">
    <property type="component" value="Unassembled WGS sequence"/>
</dbReference>
<evidence type="ECO:0000313" key="2">
    <source>
        <dbReference type="Proteomes" id="UP000054477"/>
    </source>
</evidence>
<dbReference type="OrthoDB" id="3267074at2759"/>
<dbReference type="EMBL" id="KN838734">
    <property type="protein sequence ID" value="KIJ96038.1"/>
    <property type="molecule type" value="Genomic_DNA"/>
</dbReference>
<evidence type="ECO:0000313" key="1">
    <source>
        <dbReference type="EMBL" id="KIJ96038.1"/>
    </source>
</evidence>
<dbReference type="HOGENOM" id="CLU_146165_0_0_1"/>
<keyword evidence="2" id="KW-1185">Reference proteome</keyword>
<reference evidence="1 2" key="1">
    <citation type="submission" date="2014-04" db="EMBL/GenBank/DDBJ databases">
        <authorList>
            <consortium name="DOE Joint Genome Institute"/>
            <person name="Kuo A."/>
            <person name="Kohler A."/>
            <person name="Nagy L.G."/>
            <person name="Floudas D."/>
            <person name="Copeland A."/>
            <person name="Barry K.W."/>
            <person name="Cichocki N."/>
            <person name="Veneault-Fourrey C."/>
            <person name="LaButti K."/>
            <person name="Lindquist E.A."/>
            <person name="Lipzen A."/>
            <person name="Lundell T."/>
            <person name="Morin E."/>
            <person name="Murat C."/>
            <person name="Sun H."/>
            <person name="Tunlid A."/>
            <person name="Henrissat B."/>
            <person name="Grigoriev I.V."/>
            <person name="Hibbett D.S."/>
            <person name="Martin F."/>
            <person name="Nordberg H.P."/>
            <person name="Cantor M.N."/>
            <person name="Hua S.X."/>
        </authorList>
    </citation>
    <scope>NUCLEOTIDE SEQUENCE [LARGE SCALE GENOMIC DNA]</scope>
    <source>
        <strain evidence="1 2">LaAM-08-1</strain>
    </source>
</reference>
<dbReference type="AlphaFoldDB" id="A0A0C9X471"/>
<accession>A0A0C9X471</accession>
<dbReference type="STRING" id="1095629.A0A0C9X471"/>
<gene>
    <name evidence="1" type="ORF">K443DRAFT_107867</name>
</gene>